<sequence>MSSKALIALLALIVAESALASGIGYGHGYFPWGSGYHGEHGWGAAPYYGYANGHGSNFGHGHDDAGSYGKQYGHDFAHGDKAEGGNAAGFAKGAKSDWANYQYGGEGSRAEGDAFAKSYGTSFGDGHDAGHAYGHGANHVDGHGAADAHNAGWGHAAPHFAAHHPW</sequence>
<proteinExistence type="predicted"/>
<reference evidence="2" key="1">
    <citation type="submission" date="2022-11" db="UniProtKB">
        <authorList>
            <consortium name="WormBaseParasite"/>
        </authorList>
    </citation>
    <scope>IDENTIFICATION</scope>
</reference>
<accession>A0AC34QPH4</accession>
<name>A0AC34QPH4_9BILA</name>
<protein>
    <submittedName>
        <fullName evidence="2">Uncharacterized protein</fullName>
    </submittedName>
</protein>
<evidence type="ECO:0000313" key="1">
    <source>
        <dbReference type="Proteomes" id="UP000887576"/>
    </source>
</evidence>
<organism evidence="1 2">
    <name type="scientific">Panagrolaimus sp. JU765</name>
    <dbReference type="NCBI Taxonomy" id="591449"/>
    <lineage>
        <taxon>Eukaryota</taxon>
        <taxon>Metazoa</taxon>
        <taxon>Ecdysozoa</taxon>
        <taxon>Nematoda</taxon>
        <taxon>Chromadorea</taxon>
        <taxon>Rhabditida</taxon>
        <taxon>Tylenchina</taxon>
        <taxon>Panagrolaimomorpha</taxon>
        <taxon>Panagrolaimoidea</taxon>
        <taxon>Panagrolaimidae</taxon>
        <taxon>Panagrolaimus</taxon>
    </lineage>
</organism>
<dbReference type="Proteomes" id="UP000887576">
    <property type="component" value="Unplaced"/>
</dbReference>
<dbReference type="WBParaSite" id="JU765_v2.g18171.t1">
    <property type="protein sequence ID" value="JU765_v2.g18171.t1"/>
    <property type="gene ID" value="JU765_v2.g18171"/>
</dbReference>
<evidence type="ECO:0000313" key="2">
    <source>
        <dbReference type="WBParaSite" id="JU765_v2.g18171.t1"/>
    </source>
</evidence>